<dbReference type="CDD" id="cd03416">
    <property type="entry name" value="CbiX_SirB_N"/>
    <property type="match status" value="1"/>
</dbReference>
<dbReference type="PANTHER" id="PTHR33542:SF3">
    <property type="entry name" value="SIROHYDROCHLORIN FERROCHELATASE, CHLOROPLASTIC"/>
    <property type="match status" value="1"/>
</dbReference>
<proteinExistence type="predicted"/>
<dbReference type="GO" id="GO:0046872">
    <property type="term" value="F:metal ion binding"/>
    <property type="evidence" value="ECO:0007669"/>
    <property type="project" value="UniProtKB-KW"/>
</dbReference>
<dbReference type="AlphaFoldDB" id="A0A846TS03"/>
<name>A0A846TS03_9BACI</name>
<organism evidence="3 4">
    <name type="scientific">Mesobacillus selenatarsenatis</name>
    <dbReference type="NCBI Taxonomy" id="388741"/>
    <lineage>
        <taxon>Bacteria</taxon>
        <taxon>Bacillati</taxon>
        <taxon>Bacillota</taxon>
        <taxon>Bacilli</taxon>
        <taxon>Bacillales</taxon>
        <taxon>Bacillaceae</taxon>
        <taxon>Mesobacillus</taxon>
    </lineage>
</organism>
<dbReference type="InterPro" id="IPR050963">
    <property type="entry name" value="Sirohydro_Cobaltochel/CbiX"/>
</dbReference>
<reference evidence="3 4" key="1">
    <citation type="submission" date="2020-03" db="EMBL/GenBank/DDBJ databases">
        <authorList>
            <person name="Sun Q."/>
        </authorList>
    </citation>
    <scope>NUCLEOTIDE SEQUENCE [LARGE SCALE GENOMIC DNA]</scope>
    <source>
        <strain evidence="3 4">KACC 21451</strain>
    </source>
</reference>
<dbReference type="PANTHER" id="PTHR33542">
    <property type="entry name" value="SIROHYDROCHLORIN FERROCHELATASE, CHLOROPLASTIC"/>
    <property type="match status" value="1"/>
</dbReference>
<evidence type="ECO:0000313" key="4">
    <source>
        <dbReference type="Proteomes" id="UP000587942"/>
    </source>
</evidence>
<dbReference type="InterPro" id="IPR002762">
    <property type="entry name" value="CbiX-like"/>
</dbReference>
<sequence>MEATVFISHGSRSEHGNKVFISFIEKVISTEPSTIAAYGFLENTKPTILESVESCILKGASSITVVPVLLLPGIHANVDIPEELAKVSLKYPEVKILYGDPLGVNDTILEIVLDRLKDQGFSGSKSESLLLVGHGSRDPLAATEFEKLAFRVQEKVLSKVETGYITTQPFYGEKLLASEVDKKMYVLPFLLYTGGFTVKMEETINSILLQGQEREVVLCEPVGFDDRLGGLLLQRVDDARERLT</sequence>
<dbReference type="Proteomes" id="UP000587942">
    <property type="component" value="Unassembled WGS sequence"/>
</dbReference>
<evidence type="ECO:0000313" key="3">
    <source>
        <dbReference type="EMBL" id="NKE06985.1"/>
    </source>
</evidence>
<protein>
    <submittedName>
        <fullName evidence="3">Sirohydrochlorin chelatase</fullName>
    </submittedName>
</protein>
<keyword evidence="1" id="KW-0479">Metal-binding</keyword>
<evidence type="ECO:0000256" key="1">
    <source>
        <dbReference type="ARBA" id="ARBA00022723"/>
    </source>
</evidence>
<dbReference type="SUPFAM" id="SSF53800">
    <property type="entry name" value="Chelatase"/>
    <property type="match status" value="1"/>
</dbReference>
<dbReference type="RefSeq" id="WP_167833389.1">
    <property type="nucleotide sequence ID" value="NZ_JAAVUM010000011.1"/>
</dbReference>
<gene>
    <name evidence="3" type="ORF">GWK17_16170</name>
</gene>
<evidence type="ECO:0000256" key="2">
    <source>
        <dbReference type="ARBA" id="ARBA00023239"/>
    </source>
</evidence>
<dbReference type="Pfam" id="PF01903">
    <property type="entry name" value="CbiX"/>
    <property type="match status" value="2"/>
</dbReference>
<dbReference type="EMBL" id="JAAVUM010000011">
    <property type="protein sequence ID" value="NKE06985.1"/>
    <property type="molecule type" value="Genomic_DNA"/>
</dbReference>
<accession>A0A846TS03</accession>
<dbReference type="GO" id="GO:0016829">
    <property type="term" value="F:lyase activity"/>
    <property type="evidence" value="ECO:0007669"/>
    <property type="project" value="UniProtKB-KW"/>
</dbReference>
<comment type="caution">
    <text evidence="3">The sequence shown here is derived from an EMBL/GenBank/DDBJ whole genome shotgun (WGS) entry which is preliminary data.</text>
</comment>
<dbReference type="Gene3D" id="3.40.50.1400">
    <property type="match status" value="2"/>
</dbReference>
<keyword evidence="2" id="KW-0456">Lyase</keyword>